<name>A0A0V1MBG9_9BILA</name>
<evidence type="ECO:0000313" key="2">
    <source>
        <dbReference type="Proteomes" id="UP000054843"/>
    </source>
</evidence>
<evidence type="ECO:0000313" key="1">
    <source>
        <dbReference type="EMBL" id="KRZ69004.1"/>
    </source>
</evidence>
<dbReference type="AlphaFoldDB" id="A0A0V1MBG9"/>
<dbReference type="EMBL" id="JYDO01000148">
    <property type="protein sequence ID" value="KRZ69004.1"/>
    <property type="molecule type" value="Genomic_DNA"/>
</dbReference>
<gene>
    <name evidence="1" type="ORF">T10_5653</name>
</gene>
<dbReference type="Proteomes" id="UP000054843">
    <property type="component" value="Unassembled WGS sequence"/>
</dbReference>
<sequence>LNDEHASIQKKLISFVCLFYFHFLKMVPHNSQLDKEKASLKEVKTYFVSMVVGVRCAVRVEWRFSCDEIHRITTKTALLFKRECKIYIEATQASVSPNDVRRLSSYEQSLESRTSIYETDIIAQEE</sequence>
<keyword evidence="2" id="KW-1185">Reference proteome</keyword>
<proteinExistence type="predicted"/>
<comment type="caution">
    <text evidence="1">The sequence shown here is derived from an EMBL/GenBank/DDBJ whole genome shotgun (WGS) entry which is preliminary data.</text>
</comment>
<accession>A0A0V1MBG9</accession>
<protein>
    <submittedName>
        <fullName evidence="1">Uncharacterized protein</fullName>
    </submittedName>
</protein>
<feature type="non-terminal residue" evidence="1">
    <location>
        <position position="1"/>
    </location>
</feature>
<reference evidence="1 2" key="1">
    <citation type="submission" date="2015-01" db="EMBL/GenBank/DDBJ databases">
        <title>Evolution of Trichinella species and genotypes.</title>
        <authorList>
            <person name="Korhonen P.K."/>
            <person name="Edoardo P."/>
            <person name="Giuseppe L.R."/>
            <person name="Gasser R.B."/>
        </authorList>
    </citation>
    <scope>NUCLEOTIDE SEQUENCE [LARGE SCALE GENOMIC DNA]</scope>
    <source>
        <strain evidence="1">ISS1980</strain>
    </source>
</reference>
<organism evidence="1 2">
    <name type="scientific">Trichinella papuae</name>
    <dbReference type="NCBI Taxonomy" id="268474"/>
    <lineage>
        <taxon>Eukaryota</taxon>
        <taxon>Metazoa</taxon>
        <taxon>Ecdysozoa</taxon>
        <taxon>Nematoda</taxon>
        <taxon>Enoplea</taxon>
        <taxon>Dorylaimia</taxon>
        <taxon>Trichinellida</taxon>
        <taxon>Trichinellidae</taxon>
        <taxon>Trichinella</taxon>
    </lineage>
</organism>